<organism evidence="2 3">
    <name type="scientific">Photinus pyralis</name>
    <name type="common">Common eastern firefly</name>
    <name type="synonym">Lampyris pyralis</name>
    <dbReference type="NCBI Taxonomy" id="7054"/>
    <lineage>
        <taxon>Eukaryota</taxon>
        <taxon>Metazoa</taxon>
        <taxon>Ecdysozoa</taxon>
        <taxon>Arthropoda</taxon>
        <taxon>Hexapoda</taxon>
        <taxon>Insecta</taxon>
        <taxon>Pterygota</taxon>
        <taxon>Neoptera</taxon>
        <taxon>Endopterygota</taxon>
        <taxon>Coleoptera</taxon>
        <taxon>Polyphaga</taxon>
        <taxon>Elateriformia</taxon>
        <taxon>Elateroidea</taxon>
        <taxon>Lampyridae</taxon>
        <taxon>Lampyrinae</taxon>
        <taxon>Photinus</taxon>
    </lineage>
</organism>
<dbReference type="AlphaFoldDB" id="A0A5N4AJS1"/>
<dbReference type="InParanoid" id="A0A5N4AJS1"/>
<comment type="caution">
    <text evidence="2">The sequence shown here is derived from an EMBL/GenBank/DDBJ whole genome shotgun (WGS) entry which is preliminary data.</text>
</comment>
<evidence type="ECO:0000313" key="2">
    <source>
        <dbReference type="EMBL" id="KAB0797605.1"/>
    </source>
</evidence>
<keyword evidence="3" id="KW-1185">Reference proteome</keyword>
<evidence type="ECO:0000313" key="3">
    <source>
        <dbReference type="Proteomes" id="UP000327044"/>
    </source>
</evidence>
<accession>A0A5N4AJS1</accession>
<keyword evidence="1" id="KW-0175">Coiled coil</keyword>
<feature type="coiled-coil region" evidence="1">
    <location>
        <begin position="74"/>
        <end position="181"/>
    </location>
</feature>
<sequence length="274" mass="32107">MVNILDCNSSENTVFMKRIPIQKPKSEIKIRLEGIKHMVQNLELSVTESDFEDKQLLRQLQVDGIKNFSMLTQLNEARKENKQLLNLLHQKYEQNSSRSHTDFSTTYSTMSVVNLQYKYEELLNNHDNLLRLLSSKDKEVKRLCKENEDIIQNTSDLSKKLQLYESLLEKLCTKYVALKEKKNVKITKLKTERETLMLAHNQLLNILNSRYMDSDDLLRRYLRQTDVPQRALLLQEVQRVNALEHANLLLKQDIVLLKASMPNLCSRCSSIIQK</sequence>
<protein>
    <submittedName>
        <fullName evidence="2">Uncharacterized protein</fullName>
    </submittedName>
</protein>
<dbReference type="EMBL" id="VVIM01000006">
    <property type="protein sequence ID" value="KAB0797605.1"/>
    <property type="molecule type" value="Genomic_DNA"/>
</dbReference>
<proteinExistence type="predicted"/>
<gene>
    <name evidence="2" type="ORF">PPYR_08598</name>
</gene>
<dbReference type="OrthoDB" id="7405964at2759"/>
<dbReference type="Proteomes" id="UP000327044">
    <property type="component" value="Unassembled WGS sequence"/>
</dbReference>
<reference evidence="2 3" key="1">
    <citation type="journal article" date="2018" name="Elife">
        <title>Firefly genomes illuminate parallel origins of bioluminescence in beetles.</title>
        <authorList>
            <person name="Fallon T.R."/>
            <person name="Lower S.E."/>
            <person name="Chang C.H."/>
            <person name="Bessho-Uehara M."/>
            <person name="Martin G.J."/>
            <person name="Bewick A.J."/>
            <person name="Behringer M."/>
            <person name="Debat H.J."/>
            <person name="Wong I."/>
            <person name="Day J.C."/>
            <person name="Suvorov A."/>
            <person name="Silva C.J."/>
            <person name="Stanger-Hall K.F."/>
            <person name="Hall D.W."/>
            <person name="Schmitz R.J."/>
            <person name="Nelson D.R."/>
            <person name="Lewis S.M."/>
            <person name="Shigenobu S."/>
            <person name="Bybee S.M."/>
            <person name="Larracuente A.M."/>
            <person name="Oba Y."/>
            <person name="Weng J.K."/>
        </authorList>
    </citation>
    <scope>NUCLEOTIDE SEQUENCE [LARGE SCALE GENOMIC DNA]</scope>
    <source>
        <strain evidence="2">1611_PpyrPB1</strain>
        <tissue evidence="2">Whole body</tissue>
    </source>
</reference>
<name>A0A5N4AJS1_PHOPY</name>
<evidence type="ECO:0000256" key="1">
    <source>
        <dbReference type="SAM" id="Coils"/>
    </source>
</evidence>